<accession>A0A6M4A3Q3</accession>
<proteinExistence type="predicted"/>
<dbReference type="Proteomes" id="UP000274350">
    <property type="component" value="Chromosome"/>
</dbReference>
<keyword evidence="2" id="KW-1185">Reference proteome</keyword>
<evidence type="ECO:0008006" key="3">
    <source>
        <dbReference type="Google" id="ProtNLM"/>
    </source>
</evidence>
<dbReference type="OrthoDB" id="5295974at2"/>
<dbReference type="KEGG" id="upi:EJG51_004265"/>
<dbReference type="PIRSF" id="PIRSF015283">
    <property type="entry name" value="Regulatory_RpfE"/>
    <property type="match status" value="1"/>
</dbReference>
<organism evidence="1 2">
    <name type="scientific">Undibacterium piscinae</name>
    <dbReference type="NCBI Taxonomy" id="2495591"/>
    <lineage>
        <taxon>Bacteria</taxon>
        <taxon>Pseudomonadati</taxon>
        <taxon>Pseudomonadota</taxon>
        <taxon>Betaproteobacteria</taxon>
        <taxon>Burkholderiales</taxon>
        <taxon>Oxalobacteraceae</taxon>
        <taxon>Undibacterium</taxon>
    </lineage>
</organism>
<dbReference type="InterPro" id="IPR016631">
    <property type="entry name" value="Regulatory_RpfE"/>
</dbReference>
<dbReference type="EMBL" id="CP051152">
    <property type="protein sequence ID" value="QJQ05197.1"/>
    <property type="molecule type" value="Genomic_DNA"/>
</dbReference>
<protein>
    <recommendedName>
        <fullName evidence="3">Phosphoglycerate mutase</fullName>
    </recommendedName>
</protein>
<name>A0A6M4A3Q3_9BURK</name>
<dbReference type="AlphaFoldDB" id="A0A6M4A3Q3"/>
<reference evidence="1 2" key="1">
    <citation type="journal article" date="2019" name="Int. J. Syst. Evol. Microbiol.">
        <title>Undibacterium piscinae sp. nov., isolated from Korean shiner intestine.</title>
        <authorList>
            <person name="Lee S.Y."/>
            <person name="Kang W."/>
            <person name="Kim P.S."/>
            <person name="Kim H.S."/>
            <person name="Sung H."/>
            <person name="Shin N.R."/>
            <person name="Whon T.W."/>
            <person name="Yun J.H."/>
            <person name="Lee J.Y."/>
            <person name="Lee J.Y."/>
            <person name="Jung M.J."/>
            <person name="Jeong Y.S."/>
            <person name="Tak E.J."/>
            <person name="Han J.E."/>
            <person name="Hyun D.W."/>
            <person name="Kang M.S."/>
            <person name="Lee K.E."/>
            <person name="Lee B.H."/>
            <person name="Bae J.W."/>
        </authorList>
    </citation>
    <scope>NUCLEOTIDE SEQUENCE [LARGE SCALE GENOMIC DNA]</scope>
    <source>
        <strain evidence="1 2">S11R28</strain>
    </source>
</reference>
<evidence type="ECO:0000313" key="1">
    <source>
        <dbReference type="EMBL" id="QJQ05197.1"/>
    </source>
</evidence>
<evidence type="ECO:0000313" key="2">
    <source>
        <dbReference type="Proteomes" id="UP000274350"/>
    </source>
</evidence>
<gene>
    <name evidence="1" type="ORF">EJG51_004265</name>
</gene>
<sequence length="365" mass="41103">MSHLQIILPLGIPPAALAPDLLRALQTPSLRTPALAKLLACASLGNTELATDFARLLPHEAWLAGHFRPESRMSIMHQSIRHASSALTNLTNPRLCSPASTHNKMQEMGLTASEGYWFTFSPVHIHIARDHLVLTDQRRLNIPEDEARILFQAAADMCAEIGKTLLYGDAKTWFLRADDWQHLQTSTMDAACGHNIEIWMPKGEQERAWRKLQNEIQMLWHIHPINAQREASGVNIINSAWLHSGSAALSKQEKHYRADTSFAQVLAASQSEKTTTVILDQFLEPSINSDWAYWLEAMHALEDNWFCPVLQAIKGRQLQHLDLVFNDAASLTTFSLTPRHLWKFWAKDSLAPLFSLAQLNTEESA</sequence>